<protein>
    <submittedName>
        <fullName evidence="1">Uncharacterized protein</fullName>
    </submittedName>
</protein>
<accession>A0ACB8QVS2</accession>
<proteinExistence type="predicted"/>
<organism evidence="1 2">
    <name type="scientific">Vararia minispora EC-137</name>
    <dbReference type="NCBI Taxonomy" id="1314806"/>
    <lineage>
        <taxon>Eukaryota</taxon>
        <taxon>Fungi</taxon>
        <taxon>Dikarya</taxon>
        <taxon>Basidiomycota</taxon>
        <taxon>Agaricomycotina</taxon>
        <taxon>Agaricomycetes</taxon>
        <taxon>Russulales</taxon>
        <taxon>Lachnocladiaceae</taxon>
        <taxon>Vararia</taxon>
    </lineage>
</organism>
<keyword evidence="2" id="KW-1185">Reference proteome</keyword>
<dbReference type="EMBL" id="MU273484">
    <property type="protein sequence ID" value="KAI0035436.1"/>
    <property type="molecule type" value="Genomic_DNA"/>
</dbReference>
<reference evidence="1" key="1">
    <citation type="submission" date="2021-02" db="EMBL/GenBank/DDBJ databases">
        <authorList>
            <consortium name="DOE Joint Genome Institute"/>
            <person name="Ahrendt S."/>
            <person name="Looney B.P."/>
            <person name="Miyauchi S."/>
            <person name="Morin E."/>
            <person name="Drula E."/>
            <person name="Courty P.E."/>
            <person name="Chicoki N."/>
            <person name="Fauchery L."/>
            <person name="Kohler A."/>
            <person name="Kuo A."/>
            <person name="Labutti K."/>
            <person name="Pangilinan J."/>
            <person name="Lipzen A."/>
            <person name="Riley R."/>
            <person name="Andreopoulos W."/>
            <person name="He G."/>
            <person name="Johnson J."/>
            <person name="Barry K.W."/>
            <person name="Grigoriev I.V."/>
            <person name="Nagy L."/>
            <person name="Hibbett D."/>
            <person name="Henrissat B."/>
            <person name="Matheny P.B."/>
            <person name="Labbe J."/>
            <person name="Martin F."/>
        </authorList>
    </citation>
    <scope>NUCLEOTIDE SEQUENCE</scope>
    <source>
        <strain evidence="1">EC-137</strain>
    </source>
</reference>
<comment type="caution">
    <text evidence="1">The sequence shown here is derived from an EMBL/GenBank/DDBJ whole genome shotgun (WGS) entry which is preliminary data.</text>
</comment>
<evidence type="ECO:0000313" key="1">
    <source>
        <dbReference type="EMBL" id="KAI0035436.1"/>
    </source>
</evidence>
<name>A0ACB8QVS2_9AGAM</name>
<gene>
    <name evidence="1" type="ORF">K488DRAFT_68365</name>
</gene>
<dbReference type="Proteomes" id="UP000814128">
    <property type="component" value="Unassembled WGS sequence"/>
</dbReference>
<reference evidence="1" key="2">
    <citation type="journal article" date="2022" name="New Phytol.">
        <title>Evolutionary transition to the ectomycorrhizal habit in the genomes of a hyperdiverse lineage of mushroom-forming fungi.</title>
        <authorList>
            <person name="Looney B."/>
            <person name="Miyauchi S."/>
            <person name="Morin E."/>
            <person name="Drula E."/>
            <person name="Courty P.E."/>
            <person name="Kohler A."/>
            <person name="Kuo A."/>
            <person name="LaButti K."/>
            <person name="Pangilinan J."/>
            <person name="Lipzen A."/>
            <person name="Riley R."/>
            <person name="Andreopoulos W."/>
            <person name="He G."/>
            <person name="Johnson J."/>
            <person name="Nolan M."/>
            <person name="Tritt A."/>
            <person name="Barry K.W."/>
            <person name="Grigoriev I.V."/>
            <person name="Nagy L.G."/>
            <person name="Hibbett D."/>
            <person name="Henrissat B."/>
            <person name="Matheny P.B."/>
            <person name="Labbe J."/>
            <person name="Martin F.M."/>
        </authorList>
    </citation>
    <scope>NUCLEOTIDE SEQUENCE</scope>
    <source>
        <strain evidence="1">EC-137</strain>
    </source>
</reference>
<evidence type="ECO:0000313" key="2">
    <source>
        <dbReference type="Proteomes" id="UP000814128"/>
    </source>
</evidence>
<sequence>MATMAAVPKLDKTMGAFYLGVLISGTLYGVYRYLISNFFNGAHLERVLWTAIMEVLLTGIIAMLVHGFYVTRIYQRIGAVAEFVFAATFSAKAVRIGSFNNFDEVKNWFIGANAVFVLVSCSVTAIYFIYLQYQPNKYRPSQTSALASGAAYVVDTGVLGCFAAIASLISVVASPKTFIYAPFVFCLGRFYAMSLLSTLNGTGPKRPKPSTVSTEDNKNMYQPRPERHRMSAFPNRNRGIGRDVSVHIDTVQYVNRDEDDDYSTDREKVGPLTASPVREDVPPVAV</sequence>